<dbReference type="SUPFAM" id="SSF53474">
    <property type="entry name" value="alpha/beta-Hydrolases"/>
    <property type="match status" value="1"/>
</dbReference>
<dbReference type="Pfam" id="PF06985">
    <property type="entry name" value="HET"/>
    <property type="match status" value="1"/>
</dbReference>
<dbReference type="Proteomes" id="UP000613401">
    <property type="component" value="Unassembled WGS sequence"/>
</dbReference>
<dbReference type="InterPro" id="IPR004843">
    <property type="entry name" value="Calcineurin-like_PHP"/>
</dbReference>
<proteinExistence type="predicted"/>
<accession>A0A8H4CAT1</accession>
<evidence type="ECO:0000259" key="3">
    <source>
        <dbReference type="Pfam" id="PF06985"/>
    </source>
</evidence>
<dbReference type="EMBL" id="WVTB01000077">
    <property type="protein sequence ID" value="KAF3800311.1"/>
    <property type="molecule type" value="Genomic_DNA"/>
</dbReference>
<dbReference type="Pfam" id="PF00149">
    <property type="entry name" value="Metallophos"/>
    <property type="match status" value="1"/>
</dbReference>
<gene>
    <name evidence="4" type="ORF">GCG54_00007759</name>
</gene>
<keyword evidence="5" id="KW-1185">Reference proteome</keyword>
<sequence>MDLSQLTQKTLQVSRGFTYTYYTSPPQKSKPTLALFHGWPDSAKLWAGLINDHLIPHGYGVFALDCLGYGGSSKPTDPKAYGWQHMTADIVEILDAENLDQVISLGHDWGSALAQRLYNFHPARVSALVMVNVTYMPPMGDFDLDTVNNITRQVFGAGLFEYWHLFAADDGPGLMNRNLEAVYCAAFGDPASWRDTFTSPGGMRRWVTEGKTQPTLPYATAEHKADFMERLGKEPGFEAPQCWYKSMVAKVQNEADKLIAEDAVAVKVPTLYWGGEQDAVCRPAGLQPSIEAGLLPHTTIQQRAMTGYARSQTAGRFPYRPLSPLEKEIRLIEVDPLHKIDTQSPVRCRLKHASLYTNPKYIALSYAWGDSTATRAIILDGRNVQVTENLESALRHVASSFGNDEEPGPTLWVDAICIDQHNESERTQQVAQMGAIFSTATRTMIWLGPADEHSDLAIETLHTLGRRGLRLHDHHLHFQTSSSLHLTNMAIQILSDLHLESPKAYDVFKITPKAQILALLGDIGNIAAHKHDCLTFLTQQLRQFRVVLFVPGNHEAYRSSWHETLEILRAFEKDVSANPSLGQFVLLDRTIFQVPDTNIVVLGCSLFSHVPPESHDHVSMGLQDFFQIEEWDIDPHNIAHKRDLAWLNTQVTELEQSNVRIIIFSHWSPSNDSRALDPRHATSPITPGFATDLSDEACFKSGKVKIWAFGHTHFNCDFTVERDQGAEPLRLVTNQRGYYFSQAAGFDEEKLLE</sequence>
<dbReference type="PRINTS" id="PR00412">
    <property type="entry name" value="EPOXHYDRLASE"/>
</dbReference>
<reference evidence="4" key="2">
    <citation type="submission" date="2020-03" db="EMBL/GenBank/DDBJ databases">
        <authorList>
            <person name="Fu F.-F."/>
            <person name="Chen J."/>
        </authorList>
    </citation>
    <scope>NUCLEOTIDE SEQUENCE</scope>
    <source>
        <strain evidence="4">Lc1</strain>
    </source>
</reference>
<name>A0A8H4CAT1_COLGL</name>
<dbReference type="InterPro" id="IPR010730">
    <property type="entry name" value="HET"/>
</dbReference>
<evidence type="ECO:0000313" key="4">
    <source>
        <dbReference type="EMBL" id="KAF3800311.1"/>
    </source>
</evidence>
<dbReference type="AlphaFoldDB" id="A0A8H4CAT1"/>
<dbReference type="PANTHER" id="PTHR37844:SF2">
    <property type="entry name" value="SER_THR PROTEIN PHOSPHATASE SUPERFAMILY (AFU_ORTHOLOGUE AFUA_1G14840)"/>
    <property type="match status" value="1"/>
</dbReference>
<feature type="domain" description="Calcineurin-like phosphoesterase" evidence="1">
    <location>
        <begin position="491"/>
        <end position="713"/>
    </location>
</feature>
<organism evidence="4 5">
    <name type="scientific">Colletotrichum gloeosporioides</name>
    <name type="common">Anthracnose fungus</name>
    <name type="synonym">Glomerella cingulata</name>
    <dbReference type="NCBI Taxonomy" id="474922"/>
    <lineage>
        <taxon>Eukaryota</taxon>
        <taxon>Fungi</taxon>
        <taxon>Dikarya</taxon>
        <taxon>Ascomycota</taxon>
        <taxon>Pezizomycotina</taxon>
        <taxon>Sordariomycetes</taxon>
        <taxon>Hypocreomycetidae</taxon>
        <taxon>Glomerellales</taxon>
        <taxon>Glomerellaceae</taxon>
        <taxon>Colletotrichum</taxon>
        <taxon>Colletotrichum gloeosporioides species complex</taxon>
    </lineage>
</organism>
<dbReference type="GeneID" id="69014902"/>
<dbReference type="Gene3D" id="3.40.50.1820">
    <property type="entry name" value="alpha/beta hydrolase"/>
    <property type="match status" value="1"/>
</dbReference>
<reference evidence="4" key="1">
    <citation type="journal article" date="2020" name="Phytopathology">
        <title>Genome sequence and comparative analysis of Colletotrichum gloeosporioides isolated from Liriodendron leaves.</title>
        <authorList>
            <person name="Fu F.F."/>
            <person name="Hao Z."/>
            <person name="Wang P."/>
            <person name="Lu Y."/>
            <person name="Xue L.J."/>
            <person name="Wei G."/>
            <person name="Tian Y."/>
            <person name="Baishi H."/>
            <person name="Xu H."/>
            <person name="Shi J."/>
            <person name="Cheng T."/>
            <person name="Wang G."/>
            <person name="Yi Y."/>
            <person name="Chen J."/>
        </authorList>
    </citation>
    <scope>NUCLEOTIDE SEQUENCE</scope>
    <source>
        <strain evidence="4">Lc1</strain>
    </source>
</reference>
<dbReference type="Pfam" id="PF00561">
    <property type="entry name" value="Abhydrolase_1"/>
    <property type="match status" value="1"/>
</dbReference>
<evidence type="ECO:0000259" key="1">
    <source>
        <dbReference type="Pfam" id="PF00149"/>
    </source>
</evidence>
<dbReference type="InterPro" id="IPR029052">
    <property type="entry name" value="Metallo-depent_PP-like"/>
</dbReference>
<comment type="caution">
    <text evidence="4">The sequence shown here is derived from an EMBL/GenBank/DDBJ whole genome shotgun (WGS) entry which is preliminary data.</text>
</comment>
<feature type="domain" description="AB hydrolase-1" evidence="2">
    <location>
        <begin position="31"/>
        <end position="289"/>
    </location>
</feature>
<feature type="domain" description="Heterokaryon incompatibility" evidence="3">
    <location>
        <begin position="361"/>
        <end position="475"/>
    </location>
</feature>
<dbReference type="InterPro" id="IPR000639">
    <property type="entry name" value="Epox_hydrolase-like"/>
</dbReference>
<dbReference type="RefSeq" id="XP_045259471.1">
    <property type="nucleotide sequence ID" value="XM_045407736.1"/>
</dbReference>
<evidence type="ECO:0000313" key="5">
    <source>
        <dbReference type="Proteomes" id="UP000613401"/>
    </source>
</evidence>
<dbReference type="InterPro" id="IPR029058">
    <property type="entry name" value="AB_hydrolase_fold"/>
</dbReference>
<evidence type="ECO:0000259" key="2">
    <source>
        <dbReference type="Pfam" id="PF00561"/>
    </source>
</evidence>
<dbReference type="InterPro" id="IPR000073">
    <property type="entry name" value="AB_hydrolase_1"/>
</dbReference>
<dbReference type="GO" id="GO:0016787">
    <property type="term" value="F:hydrolase activity"/>
    <property type="evidence" value="ECO:0007669"/>
    <property type="project" value="InterPro"/>
</dbReference>
<dbReference type="PANTHER" id="PTHR37844">
    <property type="entry name" value="SER/THR PROTEIN PHOSPHATASE SUPERFAMILY (AFU_ORTHOLOGUE AFUA_1G14840)"/>
    <property type="match status" value="1"/>
</dbReference>
<protein>
    <submittedName>
        <fullName evidence="4">Uncharacterized protein</fullName>
    </submittedName>
</protein>
<dbReference type="SUPFAM" id="SSF56300">
    <property type="entry name" value="Metallo-dependent phosphatases"/>
    <property type="match status" value="1"/>
</dbReference>
<dbReference type="Gene3D" id="3.60.21.10">
    <property type="match status" value="1"/>
</dbReference>